<gene>
    <name evidence="1" type="ORF">LCGC14_2980210</name>
</gene>
<dbReference type="AlphaFoldDB" id="A0A0F8XUB9"/>
<feature type="non-terminal residue" evidence="1">
    <location>
        <position position="1"/>
    </location>
</feature>
<comment type="caution">
    <text evidence="1">The sequence shown here is derived from an EMBL/GenBank/DDBJ whole genome shotgun (WGS) entry which is preliminary data.</text>
</comment>
<protein>
    <submittedName>
        <fullName evidence="1">Uncharacterized protein</fullName>
    </submittedName>
</protein>
<dbReference type="EMBL" id="LAZR01060843">
    <property type="protein sequence ID" value="KKK64830.1"/>
    <property type="molecule type" value="Genomic_DNA"/>
</dbReference>
<name>A0A0F8XUB9_9ZZZZ</name>
<proteinExistence type="predicted"/>
<reference evidence="1" key="1">
    <citation type="journal article" date="2015" name="Nature">
        <title>Complex archaea that bridge the gap between prokaryotes and eukaryotes.</title>
        <authorList>
            <person name="Spang A."/>
            <person name="Saw J.H."/>
            <person name="Jorgensen S.L."/>
            <person name="Zaremba-Niedzwiedzka K."/>
            <person name="Martijn J."/>
            <person name="Lind A.E."/>
            <person name="van Eijk R."/>
            <person name="Schleper C."/>
            <person name="Guy L."/>
            <person name="Ettema T.J."/>
        </authorList>
    </citation>
    <scope>NUCLEOTIDE SEQUENCE</scope>
</reference>
<evidence type="ECO:0000313" key="1">
    <source>
        <dbReference type="EMBL" id="KKK64830.1"/>
    </source>
</evidence>
<accession>A0A0F8XUB9</accession>
<sequence length="38" mass="4619">YKGYASEAKHGTVRDFYVFKEKVYNHFLESHPEMLLRK</sequence>
<organism evidence="1">
    <name type="scientific">marine sediment metagenome</name>
    <dbReference type="NCBI Taxonomy" id="412755"/>
    <lineage>
        <taxon>unclassified sequences</taxon>
        <taxon>metagenomes</taxon>
        <taxon>ecological metagenomes</taxon>
    </lineage>
</organism>